<evidence type="ECO:0000256" key="4">
    <source>
        <dbReference type="SAM" id="SignalP"/>
    </source>
</evidence>
<protein>
    <submittedName>
        <fullName evidence="5">Bacterial extracellular solute-binding protein</fullName>
    </submittedName>
</protein>
<evidence type="ECO:0000313" key="5">
    <source>
        <dbReference type="EMBL" id="AWT55914.1"/>
    </source>
</evidence>
<dbReference type="RefSeq" id="WP_003896468.1">
    <property type="nucleotide sequence ID" value="NZ_CP027541.1"/>
</dbReference>
<dbReference type="Gene3D" id="3.40.190.10">
    <property type="entry name" value="Periplasmic binding protein-like II"/>
    <property type="match status" value="1"/>
</dbReference>
<name>A0A2U9PW05_MYCSE</name>
<dbReference type="EMBL" id="CP027541">
    <property type="protein sequence ID" value="AWT55914.1"/>
    <property type="molecule type" value="Genomic_DNA"/>
</dbReference>
<dbReference type="GO" id="GO:1901982">
    <property type="term" value="F:maltose binding"/>
    <property type="evidence" value="ECO:0007669"/>
    <property type="project" value="TreeGrafter"/>
</dbReference>
<gene>
    <name evidence="5" type="ORF">D806_049640</name>
</gene>
<accession>A0A2U9PW05</accession>
<comment type="similarity">
    <text evidence="1">Belongs to the bacterial solute-binding protein 1 family.</text>
</comment>
<dbReference type="SUPFAM" id="SSF53850">
    <property type="entry name" value="Periplasmic binding protein-like II"/>
    <property type="match status" value="1"/>
</dbReference>
<dbReference type="GO" id="GO:0042956">
    <property type="term" value="P:maltodextrin transmembrane transport"/>
    <property type="evidence" value="ECO:0007669"/>
    <property type="project" value="TreeGrafter"/>
</dbReference>
<evidence type="ECO:0000256" key="3">
    <source>
        <dbReference type="ARBA" id="ARBA00022729"/>
    </source>
</evidence>
<dbReference type="Proteomes" id="UP000011200">
    <property type="component" value="Chromosome"/>
</dbReference>
<dbReference type="InterPro" id="IPR006059">
    <property type="entry name" value="SBP"/>
</dbReference>
<proteinExistence type="inferred from homology"/>
<organism evidence="5 6">
    <name type="scientific">Mycolicibacterium smegmatis (strain MKD8)</name>
    <name type="common">Mycobacterium smegmatis</name>
    <dbReference type="NCBI Taxonomy" id="1214915"/>
    <lineage>
        <taxon>Bacteria</taxon>
        <taxon>Bacillati</taxon>
        <taxon>Actinomycetota</taxon>
        <taxon>Actinomycetes</taxon>
        <taxon>Mycobacteriales</taxon>
        <taxon>Mycobacteriaceae</taxon>
        <taxon>Mycolicibacterium</taxon>
    </lineage>
</organism>
<evidence type="ECO:0000313" key="6">
    <source>
        <dbReference type="Proteomes" id="UP000011200"/>
    </source>
</evidence>
<dbReference type="PANTHER" id="PTHR30061">
    <property type="entry name" value="MALTOSE-BINDING PERIPLASMIC PROTEIN"/>
    <property type="match status" value="1"/>
</dbReference>
<dbReference type="CDD" id="cd14750">
    <property type="entry name" value="PBP2_TMBP"/>
    <property type="match status" value="1"/>
</dbReference>
<dbReference type="GO" id="GO:0015768">
    <property type="term" value="P:maltose transport"/>
    <property type="evidence" value="ECO:0007669"/>
    <property type="project" value="TreeGrafter"/>
</dbReference>
<reference evidence="5 6" key="1">
    <citation type="journal article" date="2013" name="Genome Announc.">
        <title>Draft genome sequence of MKD8, a conjugal recipient Mycobacterium smegmatis strain.</title>
        <authorList>
            <person name="Gray T.A."/>
            <person name="Palumbo M.J."/>
            <person name="Derbyshire K.M."/>
        </authorList>
    </citation>
    <scope>NUCLEOTIDE SEQUENCE [LARGE SCALE GENOMIC DNA]</scope>
    <source>
        <strain evidence="5 6">MKD8</strain>
    </source>
</reference>
<keyword evidence="2" id="KW-0813">Transport</keyword>
<dbReference type="PANTHER" id="PTHR30061:SF50">
    <property type="entry name" value="MALTOSE_MALTODEXTRIN-BINDING PERIPLASMIC PROTEIN"/>
    <property type="match status" value="1"/>
</dbReference>
<evidence type="ECO:0000256" key="1">
    <source>
        <dbReference type="ARBA" id="ARBA00008520"/>
    </source>
</evidence>
<dbReference type="AlphaFoldDB" id="A0A2U9PW05"/>
<dbReference type="Pfam" id="PF01547">
    <property type="entry name" value="SBP_bac_1"/>
    <property type="match status" value="1"/>
</dbReference>
<feature type="chain" id="PRO_5016117228" evidence="4">
    <location>
        <begin position="23"/>
        <end position="465"/>
    </location>
</feature>
<sequence length="465" mass="50112">MRARRLCAAAVAAMAAASMVSACGSQTGGIVINYYTPANEEATFKAVANRCNEQLGGRFQIAQRNLPKGADDQRLQLARRLTGNDKSLDVMALDVVWTAEFAEAGWAVPLSEDPAGLAEADATENTLPGPLETARWQDELYAAPITTNTQLLWYRADLMPAPPTTWDGMLDEANRLYREGGPSWIAVQGKQYEGMVVWFNTLLQSAGGQVLSDDGQRVTLTDTPEHRAATVKALQIIKSVATAPGADPSITQTDENTARLALEQGKAALEVNWPYVLPSLLENAVKGGVSFLPLDGDPALQGSINDVGTFSPTDEQFDIAFDASKKVFGFAPYPGVNPDEPARVTLGGLNLAVASTSQHKAEAFEAIRCLRNVENQRYTSIEGGLPAVRTSLYDDPAFQKKYPQYEIIRQQLTNAAVRPATPVYQAVSTRMSATLAPISDIDPERTADELTEAVQKAIDGKGLIP</sequence>
<dbReference type="PROSITE" id="PS51257">
    <property type="entry name" value="PROKAR_LIPOPROTEIN"/>
    <property type="match status" value="1"/>
</dbReference>
<evidence type="ECO:0000256" key="2">
    <source>
        <dbReference type="ARBA" id="ARBA00022448"/>
    </source>
</evidence>
<keyword evidence="3 4" id="KW-0732">Signal</keyword>
<reference evidence="6" key="2">
    <citation type="submission" date="2018-03" db="EMBL/GenBank/DDBJ databases">
        <authorList>
            <person name="Derbyshire K."/>
            <person name="Gray T.A."/>
            <person name="Champion M."/>
        </authorList>
    </citation>
    <scope>NUCLEOTIDE SEQUENCE [LARGE SCALE GENOMIC DNA]</scope>
    <source>
        <strain evidence="6">MKD8</strain>
    </source>
</reference>
<feature type="signal peptide" evidence="4">
    <location>
        <begin position="1"/>
        <end position="22"/>
    </location>
</feature>
<dbReference type="GO" id="GO:0055052">
    <property type="term" value="C:ATP-binding cassette (ABC) transporter complex, substrate-binding subunit-containing"/>
    <property type="evidence" value="ECO:0007669"/>
    <property type="project" value="TreeGrafter"/>
</dbReference>